<name>A0A5D9DCB8_HALER</name>
<dbReference type="PROSITE" id="PS51257">
    <property type="entry name" value="PROKAR_LIPOPROTEIN"/>
    <property type="match status" value="1"/>
</dbReference>
<dbReference type="AlphaFoldDB" id="A0A5D9DCB8"/>
<keyword evidence="2" id="KW-1185">Reference proteome</keyword>
<evidence type="ECO:0000313" key="2">
    <source>
        <dbReference type="Proteomes" id="UP000324260"/>
    </source>
</evidence>
<organism evidence="1 2">
    <name type="scientific">Halomonas eurihalina</name>
    <dbReference type="NCBI Taxonomy" id="42566"/>
    <lineage>
        <taxon>Bacteria</taxon>
        <taxon>Pseudomonadati</taxon>
        <taxon>Pseudomonadota</taxon>
        <taxon>Gammaproteobacteria</taxon>
        <taxon>Oceanospirillales</taxon>
        <taxon>Halomonadaceae</taxon>
        <taxon>Halomonas</taxon>
    </lineage>
</organism>
<dbReference type="Proteomes" id="UP000324260">
    <property type="component" value="Unassembled WGS sequence"/>
</dbReference>
<evidence type="ECO:0000313" key="1">
    <source>
        <dbReference type="EMBL" id="TZG41554.1"/>
    </source>
</evidence>
<proteinExistence type="predicted"/>
<dbReference type="OrthoDB" id="6174298at2"/>
<evidence type="ECO:0008006" key="3">
    <source>
        <dbReference type="Google" id="ProtNLM"/>
    </source>
</evidence>
<gene>
    <name evidence="1" type="ORF">FZZ93_02515</name>
</gene>
<sequence length="109" mass="11925">MKHIAKATVVATMGLAIAGCDINEWHLKRKAKEAVSERLRDPDSAKFRNLEVVGPSGSAAVCGEVNGKNGFGAYAGYEHFISEYDGGLVRLESQWGESFESEWDETCRS</sequence>
<dbReference type="RefSeq" id="WP_149320745.1">
    <property type="nucleotide sequence ID" value="NZ_JARWAH010000001.1"/>
</dbReference>
<dbReference type="EMBL" id="VTPU01000001">
    <property type="protein sequence ID" value="TZG41554.1"/>
    <property type="molecule type" value="Genomic_DNA"/>
</dbReference>
<reference evidence="1 2" key="1">
    <citation type="submission" date="2019-08" db="EMBL/GenBank/DDBJ databases">
        <title>Draft Genome Sequence of Halomonas eurihalina Isolated from Preserved Hide-surface.</title>
        <authorList>
            <person name="Hussain S.A."/>
            <person name="Xu A."/>
            <person name="Sarker M."/>
            <person name="Sommers C."/>
        </authorList>
    </citation>
    <scope>NUCLEOTIDE SEQUENCE [LARGE SCALE GENOMIC DNA]</scope>
    <source>
        <strain evidence="1 2">MS1</strain>
    </source>
</reference>
<protein>
    <recommendedName>
        <fullName evidence="3">Lipoprotein</fullName>
    </recommendedName>
</protein>
<comment type="caution">
    <text evidence="1">The sequence shown here is derived from an EMBL/GenBank/DDBJ whole genome shotgun (WGS) entry which is preliminary data.</text>
</comment>
<accession>A0A5D9DCB8</accession>